<evidence type="ECO:0000256" key="1">
    <source>
        <dbReference type="PROSITE-ProRule" id="PRU00047"/>
    </source>
</evidence>
<dbReference type="SUPFAM" id="SSF57756">
    <property type="entry name" value="Retrovirus zinc finger-like domains"/>
    <property type="match status" value="1"/>
</dbReference>
<accession>A0A8C6XBJ5</accession>
<dbReference type="InterPro" id="IPR001878">
    <property type="entry name" value="Znf_CCHC"/>
</dbReference>
<name>A0A8C6XBJ5_NAJNA</name>
<organism evidence="4 5">
    <name type="scientific">Naja naja</name>
    <name type="common">Indian cobra</name>
    <dbReference type="NCBI Taxonomy" id="35670"/>
    <lineage>
        <taxon>Eukaryota</taxon>
        <taxon>Metazoa</taxon>
        <taxon>Chordata</taxon>
        <taxon>Craniata</taxon>
        <taxon>Vertebrata</taxon>
        <taxon>Euteleostomi</taxon>
        <taxon>Lepidosauria</taxon>
        <taxon>Squamata</taxon>
        <taxon>Bifurcata</taxon>
        <taxon>Unidentata</taxon>
        <taxon>Episquamata</taxon>
        <taxon>Toxicofera</taxon>
        <taxon>Serpentes</taxon>
        <taxon>Colubroidea</taxon>
        <taxon>Elapidae</taxon>
        <taxon>Elapinae</taxon>
        <taxon>Naja</taxon>
    </lineage>
</organism>
<sequence>LPQRSSDRTAFHKERGTTRRPDSPNKVNAIRECFNCGSKGHYRRDCPRYIGTRTSQRVPSNNRYKRRGNPSTFFSWCI</sequence>
<reference evidence="4" key="1">
    <citation type="submission" date="2025-08" db="UniProtKB">
        <authorList>
            <consortium name="Ensembl"/>
        </authorList>
    </citation>
    <scope>IDENTIFICATION</scope>
</reference>
<feature type="region of interest" description="Disordered" evidence="2">
    <location>
        <begin position="1"/>
        <end position="24"/>
    </location>
</feature>
<keyword evidence="1" id="KW-0863">Zinc-finger</keyword>
<dbReference type="GO" id="GO:0008270">
    <property type="term" value="F:zinc ion binding"/>
    <property type="evidence" value="ECO:0007669"/>
    <property type="project" value="UniProtKB-KW"/>
</dbReference>
<protein>
    <recommendedName>
        <fullName evidence="3">CCHC-type domain-containing protein</fullName>
    </recommendedName>
</protein>
<dbReference type="InterPro" id="IPR036875">
    <property type="entry name" value="Znf_CCHC_sf"/>
</dbReference>
<dbReference type="GO" id="GO:0003676">
    <property type="term" value="F:nucleic acid binding"/>
    <property type="evidence" value="ECO:0007669"/>
    <property type="project" value="InterPro"/>
</dbReference>
<dbReference type="GeneTree" id="ENSGT01010000228658"/>
<reference evidence="4" key="2">
    <citation type="submission" date="2025-09" db="UniProtKB">
        <authorList>
            <consortium name="Ensembl"/>
        </authorList>
    </citation>
    <scope>IDENTIFICATION</scope>
</reference>
<keyword evidence="5" id="KW-1185">Reference proteome</keyword>
<dbReference type="Proteomes" id="UP000694559">
    <property type="component" value="Unplaced"/>
</dbReference>
<dbReference type="PROSITE" id="PS50158">
    <property type="entry name" value="ZF_CCHC"/>
    <property type="match status" value="1"/>
</dbReference>
<dbReference type="SMART" id="SM00343">
    <property type="entry name" value="ZnF_C2HC"/>
    <property type="match status" value="1"/>
</dbReference>
<evidence type="ECO:0000313" key="4">
    <source>
        <dbReference type="Ensembl" id="ENSNNAP00000011820.1"/>
    </source>
</evidence>
<dbReference type="AlphaFoldDB" id="A0A8C6XBJ5"/>
<feature type="domain" description="CCHC-type" evidence="3">
    <location>
        <begin position="33"/>
        <end position="48"/>
    </location>
</feature>
<evidence type="ECO:0000256" key="2">
    <source>
        <dbReference type="SAM" id="MobiDB-lite"/>
    </source>
</evidence>
<evidence type="ECO:0000259" key="3">
    <source>
        <dbReference type="PROSITE" id="PS50158"/>
    </source>
</evidence>
<keyword evidence="1" id="KW-0479">Metal-binding</keyword>
<evidence type="ECO:0000313" key="5">
    <source>
        <dbReference type="Proteomes" id="UP000694559"/>
    </source>
</evidence>
<dbReference type="Gene3D" id="4.10.60.10">
    <property type="entry name" value="Zinc finger, CCHC-type"/>
    <property type="match status" value="1"/>
</dbReference>
<dbReference type="Ensembl" id="ENSNNAT00000012360.1">
    <property type="protein sequence ID" value="ENSNNAP00000011820.1"/>
    <property type="gene ID" value="ENSNNAG00000007943.1"/>
</dbReference>
<dbReference type="Pfam" id="PF00098">
    <property type="entry name" value="zf-CCHC"/>
    <property type="match status" value="1"/>
</dbReference>
<keyword evidence="1" id="KW-0862">Zinc</keyword>
<feature type="compositionally biased region" description="Basic and acidic residues" evidence="2">
    <location>
        <begin position="1"/>
        <end position="23"/>
    </location>
</feature>
<proteinExistence type="predicted"/>
<dbReference type="OrthoDB" id="196607at2759"/>